<dbReference type="PANTHER" id="PTHR47806:SF1">
    <property type="entry name" value="RIBOSOMAL PROTEIN UL3 GLUTAMINE METHYLTRANSFERASE"/>
    <property type="match status" value="1"/>
</dbReference>
<dbReference type="PIRSF" id="PIRSF037167">
    <property type="entry name" value="Mtase_YfcB_prd"/>
    <property type="match status" value="1"/>
</dbReference>
<dbReference type="AlphaFoldDB" id="A0A059KIR4"/>
<dbReference type="GO" id="GO:0005829">
    <property type="term" value="C:cytosol"/>
    <property type="evidence" value="ECO:0007669"/>
    <property type="project" value="TreeGrafter"/>
</dbReference>
<feature type="domain" description="Methyltransferase small" evidence="4">
    <location>
        <begin position="132"/>
        <end position="216"/>
    </location>
</feature>
<dbReference type="PROSITE" id="PS00092">
    <property type="entry name" value="N6_MTASE"/>
    <property type="match status" value="1"/>
</dbReference>
<comment type="caution">
    <text evidence="5">The sequence shown here is derived from an EMBL/GenBank/DDBJ whole genome shotgun (WGS) entry which is preliminary data.</text>
</comment>
<dbReference type="Proteomes" id="UP000026714">
    <property type="component" value="Unassembled WGS sequence"/>
</dbReference>
<dbReference type="GO" id="GO:0036009">
    <property type="term" value="F:protein-glutamine N-methyltransferase activity"/>
    <property type="evidence" value="ECO:0007669"/>
    <property type="project" value="InterPro"/>
</dbReference>
<accession>A0A059KIR4</accession>
<evidence type="ECO:0000313" key="6">
    <source>
        <dbReference type="Proteomes" id="UP000026714"/>
    </source>
</evidence>
<dbReference type="SUPFAM" id="SSF53335">
    <property type="entry name" value="S-adenosyl-L-methionine-dependent methyltransferases"/>
    <property type="match status" value="1"/>
</dbReference>
<proteinExistence type="predicted"/>
<keyword evidence="6" id="KW-1185">Reference proteome</keyword>
<sequence length="305" mass="32520">MTSTVSPSSTTLQLVEAMAARLDAAGVSFGHGTTNAFDEAAWLVLWQLGHALDALDEVAEAPVAPEAAAQVEALVQRRIDTRRPAAYLTGEAWLQGVPFHVDERVIVPRSFIAELLADAELGAELDAWLSPDTRRVLDLCTGNGSLAVLSAMAFPDIEVDAADLSTDALAVARINVDRHDLGGRIRLVESDGLSAPALAGPYDLILCNPPYVNAQSMAALPPEYLAEPQIALAGGSDGMDFVRQLLKDAPSRMSPEAVLVLEIGNEREHFEAAFPQLEAIWLETSAGHDQVLLLTRAALSRLAEA</sequence>
<keyword evidence="2 5" id="KW-0808">Transferase</keyword>
<name>A0A059KIR4_9BURK</name>
<dbReference type="eggNOG" id="COG2890">
    <property type="taxonomic scope" value="Bacteria"/>
</dbReference>
<evidence type="ECO:0000256" key="1">
    <source>
        <dbReference type="ARBA" id="ARBA00022603"/>
    </source>
</evidence>
<dbReference type="EMBL" id="AZRA01000085">
    <property type="protein sequence ID" value="KDB51362.1"/>
    <property type="molecule type" value="Genomic_DNA"/>
</dbReference>
<evidence type="ECO:0000256" key="2">
    <source>
        <dbReference type="ARBA" id="ARBA00022679"/>
    </source>
</evidence>
<keyword evidence="3" id="KW-0949">S-adenosyl-L-methionine</keyword>
<protein>
    <submittedName>
        <fullName evidence="5">N5-glutamine S-adenosyl-L-methionine-dependent methyltransferase</fullName>
    </submittedName>
</protein>
<dbReference type="InterPro" id="IPR007848">
    <property type="entry name" value="Small_mtfrase_dom"/>
</dbReference>
<evidence type="ECO:0000256" key="3">
    <source>
        <dbReference type="ARBA" id="ARBA00022691"/>
    </source>
</evidence>
<dbReference type="Gene3D" id="1.10.8.10">
    <property type="entry name" value="DNA helicase RuvA subunit, C-terminal domain"/>
    <property type="match status" value="1"/>
</dbReference>
<dbReference type="InterPro" id="IPR029063">
    <property type="entry name" value="SAM-dependent_MTases_sf"/>
</dbReference>
<dbReference type="InterPro" id="IPR004556">
    <property type="entry name" value="HemK-like"/>
</dbReference>
<keyword evidence="1 5" id="KW-0489">Methyltransferase</keyword>
<dbReference type="NCBIfam" id="TIGR03533">
    <property type="entry name" value="L3_gln_methyl"/>
    <property type="match status" value="1"/>
</dbReference>
<dbReference type="InterPro" id="IPR002052">
    <property type="entry name" value="DNA_methylase_N6_adenine_CS"/>
</dbReference>
<evidence type="ECO:0000259" key="4">
    <source>
        <dbReference type="Pfam" id="PF05175"/>
    </source>
</evidence>
<dbReference type="CDD" id="cd02440">
    <property type="entry name" value="AdoMet_MTases"/>
    <property type="match status" value="1"/>
</dbReference>
<dbReference type="InterPro" id="IPR017127">
    <property type="entry name" value="Ribosome_uL3_MTase"/>
</dbReference>
<dbReference type="STRING" id="34103.SAMN05421778_103256"/>
<reference evidence="5 6" key="1">
    <citation type="journal article" date="2014" name="FEMS Microbiol. Ecol.">
        <title>Sphaerotilus natans encrusted with nanoball-shaped Fe(III) oxide minerals formed by nitrate-reducing mixotrophic Fe(II) oxidation.</title>
        <authorList>
            <person name="Park S."/>
            <person name="Kim D.H."/>
            <person name="Lee J.H."/>
            <person name="Hur H.G."/>
        </authorList>
    </citation>
    <scope>NUCLEOTIDE SEQUENCE [LARGE SCALE GENOMIC DNA]</scope>
    <source>
        <strain evidence="5 6">DSM 6575</strain>
    </source>
</reference>
<dbReference type="GO" id="GO:0032259">
    <property type="term" value="P:methylation"/>
    <property type="evidence" value="ECO:0007669"/>
    <property type="project" value="UniProtKB-KW"/>
</dbReference>
<dbReference type="Gene3D" id="3.40.50.150">
    <property type="entry name" value="Vaccinia Virus protein VP39"/>
    <property type="match status" value="1"/>
</dbReference>
<dbReference type="PANTHER" id="PTHR47806">
    <property type="entry name" value="50S RIBOSOMAL PROTEIN L3 GLUTAMINE METHYLTRANSFERASE"/>
    <property type="match status" value="1"/>
</dbReference>
<dbReference type="PATRIC" id="fig|1286631.3.peg.2978"/>
<evidence type="ECO:0000313" key="5">
    <source>
        <dbReference type="EMBL" id="KDB51362.1"/>
    </source>
</evidence>
<organism evidence="5 6">
    <name type="scientific">Sphaerotilus natans subsp. natans DSM 6575</name>
    <dbReference type="NCBI Taxonomy" id="1286631"/>
    <lineage>
        <taxon>Bacteria</taxon>
        <taxon>Pseudomonadati</taxon>
        <taxon>Pseudomonadota</taxon>
        <taxon>Betaproteobacteria</taxon>
        <taxon>Burkholderiales</taxon>
        <taxon>Sphaerotilaceae</taxon>
        <taxon>Sphaerotilus</taxon>
    </lineage>
</organism>
<dbReference type="Pfam" id="PF05175">
    <property type="entry name" value="MTS"/>
    <property type="match status" value="1"/>
</dbReference>
<dbReference type="NCBIfam" id="TIGR00536">
    <property type="entry name" value="hemK_fam"/>
    <property type="match status" value="1"/>
</dbReference>
<gene>
    <name evidence="5" type="ORF">X805_30510</name>
</gene>
<dbReference type="GO" id="GO:0003676">
    <property type="term" value="F:nucleic acid binding"/>
    <property type="evidence" value="ECO:0007669"/>
    <property type="project" value="InterPro"/>
</dbReference>
<dbReference type="RefSeq" id="WP_037483748.1">
    <property type="nucleotide sequence ID" value="NZ_AZRA01000085.1"/>
</dbReference>